<feature type="compositionally biased region" description="Basic and acidic residues" evidence="1">
    <location>
        <begin position="60"/>
        <end position="69"/>
    </location>
</feature>
<sequence length="180" mass="19436">MSWMGPSLSEIGNRKDGGATHGGAPPPESTNPPAETTPPEGGAIDGGAPPSEAETTPPEELSKEQKDQENPSSESAIATSSELTECSEPKDHEAIHVIHHHPPNYDYRSAYCYNYQHGYGGQWHDSHGGPGFRREHSQPLQPVCVTHGYNTYKPTVGFAKCLKNTNTAMNVGWLNCSIGR</sequence>
<keyword evidence="3" id="KW-1185">Reference proteome</keyword>
<reference evidence="2" key="1">
    <citation type="submission" date="2020-06" db="EMBL/GenBank/DDBJ databases">
        <authorList>
            <person name="Li T."/>
            <person name="Hu X."/>
            <person name="Zhang T."/>
            <person name="Song X."/>
            <person name="Zhang H."/>
            <person name="Dai N."/>
            <person name="Sheng W."/>
            <person name="Hou X."/>
            <person name="Wei L."/>
        </authorList>
    </citation>
    <scope>NUCLEOTIDE SEQUENCE</scope>
    <source>
        <strain evidence="2">3651</strain>
        <tissue evidence="2">Leaf</tissue>
    </source>
</reference>
<evidence type="ECO:0000256" key="1">
    <source>
        <dbReference type="SAM" id="MobiDB-lite"/>
    </source>
</evidence>
<evidence type="ECO:0000313" key="3">
    <source>
        <dbReference type="Proteomes" id="UP001293254"/>
    </source>
</evidence>
<dbReference type="EMBL" id="JACGWO010000008">
    <property type="protein sequence ID" value="KAK4420635.1"/>
    <property type="molecule type" value="Genomic_DNA"/>
</dbReference>
<comment type="caution">
    <text evidence="2">The sequence shown here is derived from an EMBL/GenBank/DDBJ whole genome shotgun (WGS) entry which is preliminary data.</text>
</comment>
<dbReference type="AlphaFoldDB" id="A0AAE2CFY7"/>
<feature type="compositionally biased region" description="Low complexity" evidence="1">
    <location>
        <begin position="48"/>
        <end position="59"/>
    </location>
</feature>
<dbReference type="Proteomes" id="UP001293254">
    <property type="component" value="Unassembled WGS sequence"/>
</dbReference>
<gene>
    <name evidence="2" type="ORF">Salat_2014000</name>
</gene>
<feature type="compositionally biased region" description="Polar residues" evidence="1">
    <location>
        <begin position="70"/>
        <end position="84"/>
    </location>
</feature>
<organism evidence="2 3">
    <name type="scientific">Sesamum alatum</name>
    <dbReference type="NCBI Taxonomy" id="300844"/>
    <lineage>
        <taxon>Eukaryota</taxon>
        <taxon>Viridiplantae</taxon>
        <taxon>Streptophyta</taxon>
        <taxon>Embryophyta</taxon>
        <taxon>Tracheophyta</taxon>
        <taxon>Spermatophyta</taxon>
        <taxon>Magnoliopsida</taxon>
        <taxon>eudicotyledons</taxon>
        <taxon>Gunneridae</taxon>
        <taxon>Pentapetalae</taxon>
        <taxon>asterids</taxon>
        <taxon>lamiids</taxon>
        <taxon>Lamiales</taxon>
        <taxon>Pedaliaceae</taxon>
        <taxon>Sesamum</taxon>
    </lineage>
</organism>
<reference evidence="2" key="2">
    <citation type="journal article" date="2024" name="Plant">
        <title>Genomic evolution and insights into agronomic trait innovations of Sesamum species.</title>
        <authorList>
            <person name="Miao H."/>
            <person name="Wang L."/>
            <person name="Qu L."/>
            <person name="Liu H."/>
            <person name="Sun Y."/>
            <person name="Le M."/>
            <person name="Wang Q."/>
            <person name="Wei S."/>
            <person name="Zheng Y."/>
            <person name="Lin W."/>
            <person name="Duan Y."/>
            <person name="Cao H."/>
            <person name="Xiong S."/>
            <person name="Wang X."/>
            <person name="Wei L."/>
            <person name="Li C."/>
            <person name="Ma Q."/>
            <person name="Ju M."/>
            <person name="Zhao R."/>
            <person name="Li G."/>
            <person name="Mu C."/>
            <person name="Tian Q."/>
            <person name="Mei H."/>
            <person name="Zhang T."/>
            <person name="Gao T."/>
            <person name="Zhang H."/>
        </authorList>
    </citation>
    <scope>NUCLEOTIDE SEQUENCE</scope>
    <source>
        <strain evidence="2">3651</strain>
    </source>
</reference>
<proteinExistence type="predicted"/>
<protein>
    <submittedName>
        <fullName evidence="2">Uncharacterized protein</fullName>
    </submittedName>
</protein>
<name>A0AAE2CFY7_9LAMI</name>
<evidence type="ECO:0000313" key="2">
    <source>
        <dbReference type="EMBL" id="KAK4420635.1"/>
    </source>
</evidence>
<feature type="region of interest" description="Disordered" evidence="1">
    <location>
        <begin position="1"/>
        <end position="88"/>
    </location>
</feature>
<accession>A0AAE2CFY7</accession>